<organism evidence="1 2">
    <name type="scientific">Trichophyton tonsurans (strain CBS 112818)</name>
    <name type="common">Scalp ringworm fungus</name>
    <dbReference type="NCBI Taxonomy" id="647933"/>
    <lineage>
        <taxon>Eukaryota</taxon>
        <taxon>Fungi</taxon>
        <taxon>Dikarya</taxon>
        <taxon>Ascomycota</taxon>
        <taxon>Pezizomycotina</taxon>
        <taxon>Eurotiomycetes</taxon>
        <taxon>Eurotiomycetidae</taxon>
        <taxon>Onygenales</taxon>
        <taxon>Arthrodermataceae</taxon>
        <taxon>Trichophyton</taxon>
    </lineage>
</organism>
<evidence type="ECO:0000313" key="1">
    <source>
        <dbReference type="EMBL" id="EGD93683.1"/>
    </source>
</evidence>
<gene>
    <name evidence="1" type="ORF">TESG_01223</name>
</gene>
<evidence type="ECO:0000313" key="2">
    <source>
        <dbReference type="Proteomes" id="UP000009172"/>
    </source>
</evidence>
<name>F2RQT4_TRIT1</name>
<dbReference type="HOGENOM" id="CLU_2724031_0_0_1"/>
<dbReference type="AlphaFoldDB" id="F2RQT4"/>
<accession>F2RQT4</accession>
<protein>
    <submittedName>
        <fullName evidence="1">Uncharacterized protein</fullName>
    </submittedName>
</protein>
<dbReference type="Proteomes" id="UP000009172">
    <property type="component" value="Unassembled WGS sequence"/>
</dbReference>
<sequence>MINREWPVACTQALKFYGAEIIYSFYRKVTLEYQKDTTSKGDMLQVGRREQESEKQEDSLDLSEIQYYETTT</sequence>
<reference evidence="2" key="1">
    <citation type="journal article" date="2012" name="MBio">
        <title>Comparative genome analysis of Trichophyton rubrum and related dermatophytes reveals candidate genes involved in infection.</title>
        <authorList>
            <person name="Martinez D.A."/>
            <person name="Oliver B.G."/>
            <person name="Graeser Y."/>
            <person name="Goldberg J.M."/>
            <person name="Li W."/>
            <person name="Martinez-Rossi N.M."/>
            <person name="Monod M."/>
            <person name="Shelest E."/>
            <person name="Barton R.C."/>
            <person name="Birch E."/>
            <person name="Brakhage A.A."/>
            <person name="Chen Z."/>
            <person name="Gurr S.J."/>
            <person name="Heiman D."/>
            <person name="Heitman J."/>
            <person name="Kosti I."/>
            <person name="Rossi A."/>
            <person name="Saif S."/>
            <person name="Samalova M."/>
            <person name="Saunders C.W."/>
            <person name="Shea T."/>
            <person name="Summerbell R.C."/>
            <person name="Xu J."/>
            <person name="Young S."/>
            <person name="Zeng Q."/>
            <person name="Birren B.W."/>
            <person name="Cuomo C.A."/>
            <person name="White T.C."/>
        </authorList>
    </citation>
    <scope>NUCLEOTIDE SEQUENCE [LARGE SCALE GENOMIC DNA]</scope>
    <source>
        <strain evidence="2">CBS 112818</strain>
    </source>
</reference>
<proteinExistence type="predicted"/>
<dbReference type="EMBL" id="GG698480">
    <property type="protein sequence ID" value="EGD93683.1"/>
    <property type="molecule type" value="Genomic_DNA"/>
</dbReference>
<keyword evidence="2" id="KW-1185">Reference proteome</keyword>